<organism evidence="2 3">
    <name type="scientific">Plakobranchus ocellatus</name>
    <dbReference type="NCBI Taxonomy" id="259542"/>
    <lineage>
        <taxon>Eukaryota</taxon>
        <taxon>Metazoa</taxon>
        <taxon>Spiralia</taxon>
        <taxon>Lophotrochozoa</taxon>
        <taxon>Mollusca</taxon>
        <taxon>Gastropoda</taxon>
        <taxon>Heterobranchia</taxon>
        <taxon>Euthyneura</taxon>
        <taxon>Panpulmonata</taxon>
        <taxon>Sacoglossa</taxon>
        <taxon>Placobranchoidea</taxon>
        <taxon>Plakobranchidae</taxon>
        <taxon>Plakobranchus</taxon>
    </lineage>
</organism>
<keyword evidence="3" id="KW-1185">Reference proteome</keyword>
<sequence>MERKQSILSKVNKVISGFQARIKSGRRCQVGTQTGDKRVLADFRTIPLAIAPPMPKKKKKEEEEEEEEEVEEEEERI</sequence>
<feature type="region of interest" description="Disordered" evidence="1">
    <location>
        <begin position="51"/>
        <end position="77"/>
    </location>
</feature>
<name>A0AAV3Z780_9GAST</name>
<dbReference type="EMBL" id="BLXT01002484">
    <property type="protein sequence ID" value="GFN95165.1"/>
    <property type="molecule type" value="Genomic_DNA"/>
</dbReference>
<accession>A0AAV3Z780</accession>
<dbReference type="AlphaFoldDB" id="A0AAV3Z780"/>
<evidence type="ECO:0000256" key="1">
    <source>
        <dbReference type="SAM" id="MobiDB-lite"/>
    </source>
</evidence>
<reference evidence="2 3" key="1">
    <citation type="journal article" date="2021" name="Elife">
        <title>Chloroplast acquisition without the gene transfer in kleptoplastic sea slugs, Plakobranchus ocellatus.</title>
        <authorList>
            <person name="Maeda T."/>
            <person name="Takahashi S."/>
            <person name="Yoshida T."/>
            <person name="Shimamura S."/>
            <person name="Takaki Y."/>
            <person name="Nagai Y."/>
            <person name="Toyoda A."/>
            <person name="Suzuki Y."/>
            <person name="Arimoto A."/>
            <person name="Ishii H."/>
            <person name="Satoh N."/>
            <person name="Nishiyama T."/>
            <person name="Hasebe M."/>
            <person name="Maruyama T."/>
            <person name="Minagawa J."/>
            <person name="Obokata J."/>
            <person name="Shigenobu S."/>
        </authorList>
    </citation>
    <scope>NUCLEOTIDE SEQUENCE [LARGE SCALE GENOMIC DNA]</scope>
</reference>
<dbReference type="Proteomes" id="UP000735302">
    <property type="component" value="Unassembled WGS sequence"/>
</dbReference>
<evidence type="ECO:0000313" key="2">
    <source>
        <dbReference type="EMBL" id="GFN95165.1"/>
    </source>
</evidence>
<proteinExistence type="predicted"/>
<feature type="compositionally biased region" description="Acidic residues" evidence="1">
    <location>
        <begin position="62"/>
        <end position="77"/>
    </location>
</feature>
<evidence type="ECO:0000313" key="3">
    <source>
        <dbReference type="Proteomes" id="UP000735302"/>
    </source>
</evidence>
<comment type="caution">
    <text evidence="2">The sequence shown here is derived from an EMBL/GenBank/DDBJ whole genome shotgun (WGS) entry which is preliminary data.</text>
</comment>
<gene>
    <name evidence="2" type="ORF">PoB_002167100</name>
</gene>
<protein>
    <submittedName>
        <fullName evidence="2">Uncharacterized protein</fullName>
    </submittedName>
</protein>